<evidence type="ECO:0000256" key="4">
    <source>
        <dbReference type="SAM" id="SignalP"/>
    </source>
</evidence>
<feature type="chain" id="PRO_5047537044" evidence="4">
    <location>
        <begin position="31"/>
        <end position="253"/>
    </location>
</feature>
<reference evidence="5 6" key="1">
    <citation type="submission" date="2024-06" db="EMBL/GenBank/DDBJ databases">
        <title>Genomic Encyclopedia of Type Strains, Phase V (KMG-V): Genome sequencing to study the core and pangenomes of soil and plant-associated prokaryotes.</title>
        <authorList>
            <person name="Whitman W."/>
        </authorList>
    </citation>
    <scope>NUCLEOTIDE SEQUENCE [LARGE SCALE GENOMIC DNA]</scope>
    <source>
        <strain evidence="5 6">NE40</strain>
    </source>
</reference>
<evidence type="ECO:0000256" key="3">
    <source>
        <dbReference type="ARBA" id="ARBA00022729"/>
    </source>
</evidence>
<name>A0ABV2SM63_9GAMM</name>
<dbReference type="InterPro" id="IPR005950">
    <property type="entry name" value="ModA"/>
</dbReference>
<dbReference type="Pfam" id="PF13531">
    <property type="entry name" value="SBP_bac_11"/>
    <property type="match status" value="1"/>
</dbReference>
<gene>
    <name evidence="5" type="ORF">V5J35_004030</name>
</gene>
<keyword evidence="2" id="KW-0479">Metal-binding</keyword>
<dbReference type="EMBL" id="JBEWTB010000002">
    <property type="protein sequence ID" value="MET4758838.1"/>
    <property type="molecule type" value="Genomic_DNA"/>
</dbReference>
<comment type="caution">
    <text evidence="5">The sequence shown here is derived from an EMBL/GenBank/DDBJ whole genome shotgun (WGS) entry which is preliminary data.</text>
</comment>
<dbReference type="CDD" id="cd13539">
    <property type="entry name" value="PBP2_AvModA"/>
    <property type="match status" value="1"/>
</dbReference>
<dbReference type="InterPro" id="IPR044084">
    <property type="entry name" value="AvModA-like_subst-bd"/>
</dbReference>
<keyword evidence="6" id="KW-1185">Reference proteome</keyword>
<evidence type="ECO:0000313" key="5">
    <source>
        <dbReference type="EMBL" id="MET4758838.1"/>
    </source>
</evidence>
<evidence type="ECO:0000256" key="2">
    <source>
        <dbReference type="ARBA" id="ARBA00022723"/>
    </source>
</evidence>
<protein>
    <submittedName>
        <fullName evidence="5">Molybdate transport system substrate-binding protein</fullName>
    </submittedName>
</protein>
<comment type="similarity">
    <text evidence="1">Belongs to the bacterial solute-binding protein ModA family.</text>
</comment>
<dbReference type="SUPFAM" id="SSF53850">
    <property type="entry name" value="Periplasmic binding protein-like II"/>
    <property type="match status" value="1"/>
</dbReference>
<dbReference type="NCBIfam" id="TIGR01256">
    <property type="entry name" value="modA"/>
    <property type="match status" value="1"/>
</dbReference>
<dbReference type="Gene3D" id="3.40.190.10">
    <property type="entry name" value="Periplasmic binding protein-like II"/>
    <property type="match status" value="2"/>
</dbReference>
<dbReference type="Proteomes" id="UP001549366">
    <property type="component" value="Unassembled WGS sequence"/>
</dbReference>
<dbReference type="PANTHER" id="PTHR30632:SF14">
    <property type="entry name" value="TUNGSTATE_MOLYBDATE_CHROMATE-BINDING PROTEIN MODA"/>
    <property type="match status" value="1"/>
</dbReference>
<accession>A0ABV2SM63</accession>
<dbReference type="PANTHER" id="PTHR30632">
    <property type="entry name" value="MOLYBDATE-BINDING PERIPLASMIC PROTEIN"/>
    <property type="match status" value="1"/>
</dbReference>
<sequence length="253" mass="27922">MGRPVQSKALRIILCCLPLLMALVSPTVNADTLRVAVAANFKPVIDVLAEEFGQKHDIKVLVSSASSGILYNQISHGAPFDLFLSADDERPARLELNDLIVPGSRETYAYGRLVLWSPSDSHLTLKTLDDYQGRLAIANPALAPYGLAAQQTLEKMNLWQGYQGRLVQGASIQQAWQFVASGNVSLGLVAKAQVLDEPENHWLEIPEEYHAPIRQELVLLKQSKQPLAKTFRDFLLSDTSQAYIASQGYRPAK</sequence>
<evidence type="ECO:0000313" key="6">
    <source>
        <dbReference type="Proteomes" id="UP001549366"/>
    </source>
</evidence>
<dbReference type="InterPro" id="IPR050682">
    <property type="entry name" value="ModA/WtpA"/>
</dbReference>
<organism evidence="5 6">
    <name type="scientific">Endozoicomonas lisbonensis</name>
    <dbReference type="NCBI Taxonomy" id="3120522"/>
    <lineage>
        <taxon>Bacteria</taxon>
        <taxon>Pseudomonadati</taxon>
        <taxon>Pseudomonadota</taxon>
        <taxon>Gammaproteobacteria</taxon>
        <taxon>Oceanospirillales</taxon>
        <taxon>Endozoicomonadaceae</taxon>
        <taxon>Endozoicomonas</taxon>
    </lineage>
</organism>
<evidence type="ECO:0000256" key="1">
    <source>
        <dbReference type="ARBA" id="ARBA00009175"/>
    </source>
</evidence>
<dbReference type="RefSeq" id="WP_354008887.1">
    <property type="nucleotide sequence ID" value="NZ_JBEWTA010000001.1"/>
</dbReference>
<keyword evidence="3 4" id="KW-0732">Signal</keyword>
<dbReference type="PIRSF" id="PIRSF004846">
    <property type="entry name" value="ModA"/>
    <property type="match status" value="1"/>
</dbReference>
<feature type="signal peptide" evidence="4">
    <location>
        <begin position="1"/>
        <end position="30"/>
    </location>
</feature>
<proteinExistence type="inferred from homology"/>